<reference evidence="2" key="1">
    <citation type="submission" date="2023-08" db="EMBL/GenBank/DDBJ databases">
        <title>A de novo genome assembly of Solanum verrucosum Schlechtendal, a Mexican diploid species geographically isolated from the other diploid A-genome species in potato relatives.</title>
        <authorList>
            <person name="Hosaka K."/>
        </authorList>
    </citation>
    <scope>NUCLEOTIDE SEQUENCE</scope>
    <source>
        <tissue evidence="2">Young leaves</tissue>
    </source>
</reference>
<dbReference type="AlphaFoldDB" id="A0AAF0Q978"/>
<organism evidence="2 3">
    <name type="scientific">Solanum verrucosum</name>
    <dbReference type="NCBI Taxonomy" id="315347"/>
    <lineage>
        <taxon>Eukaryota</taxon>
        <taxon>Viridiplantae</taxon>
        <taxon>Streptophyta</taxon>
        <taxon>Embryophyta</taxon>
        <taxon>Tracheophyta</taxon>
        <taxon>Spermatophyta</taxon>
        <taxon>Magnoliopsida</taxon>
        <taxon>eudicotyledons</taxon>
        <taxon>Gunneridae</taxon>
        <taxon>Pentapetalae</taxon>
        <taxon>asterids</taxon>
        <taxon>lamiids</taxon>
        <taxon>Solanales</taxon>
        <taxon>Solanaceae</taxon>
        <taxon>Solanoideae</taxon>
        <taxon>Solaneae</taxon>
        <taxon>Solanum</taxon>
    </lineage>
</organism>
<dbReference type="PANTHER" id="PTHR46148:SF60">
    <property type="entry name" value="CHROMO DOMAIN-CONTAINING PROTEIN"/>
    <property type="match status" value="1"/>
</dbReference>
<feature type="region of interest" description="Disordered" evidence="1">
    <location>
        <begin position="147"/>
        <end position="167"/>
    </location>
</feature>
<dbReference type="PANTHER" id="PTHR46148">
    <property type="entry name" value="CHROMO DOMAIN-CONTAINING PROTEIN"/>
    <property type="match status" value="1"/>
</dbReference>
<evidence type="ECO:0000313" key="3">
    <source>
        <dbReference type="Proteomes" id="UP001234989"/>
    </source>
</evidence>
<evidence type="ECO:0008006" key="4">
    <source>
        <dbReference type="Google" id="ProtNLM"/>
    </source>
</evidence>
<protein>
    <recommendedName>
        <fullName evidence="4">Reverse transcriptase domain-containing protein</fullName>
    </recommendedName>
</protein>
<dbReference type="EMBL" id="CP133614">
    <property type="protein sequence ID" value="WMV18722.1"/>
    <property type="molecule type" value="Genomic_DNA"/>
</dbReference>
<name>A0AAF0Q978_SOLVR</name>
<accession>A0AAF0Q978</accession>
<dbReference type="Proteomes" id="UP001234989">
    <property type="component" value="Chromosome 3"/>
</dbReference>
<sequence>MAPFKALYGSRCRSPVGWFWVGQISLIGPELVYEAIGNVRLIIERLRTAKSRQKSYADMRRRDLEFKVKDWVYLKILPMKGVMGFGKKGNLSPRCIGDPIPIIPLEGLGVHESLSYEEVPIEILDGQVKRFRNKEIVYVKAMNTRRNNARRASEENVNESVPPQTPQNSQVLIEEGAMSNVEIKSAIHNLTQMLATQVSRDARVQGTPMLSLPLLR</sequence>
<proteinExistence type="predicted"/>
<keyword evidence="3" id="KW-1185">Reference proteome</keyword>
<evidence type="ECO:0000256" key="1">
    <source>
        <dbReference type="SAM" id="MobiDB-lite"/>
    </source>
</evidence>
<evidence type="ECO:0000313" key="2">
    <source>
        <dbReference type="EMBL" id="WMV18722.1"/>
    </source>
</evidence>
<gene>
    <name evidence="2" type="ORF">MTR67_012107</name>
</gene>